<evidence type="ECO:0000259" key="3">
    <source>
        <dbReference type="Pfam" id="PF00155"/>
    </source>
</evidence>
<evidence type="ECO:0000313" key="5">
    <source>
        <dbReference type="Proteomes" id="UP000886890"/>
    </source>
</evidence>
<keyword evidence="4" id="KW-0032">Aminotransferase</keyword>
<proteinExistence type="predicted"/>
<dbReference type="CDD" id="cd00609">
    <property type="entry name" value="AAT_like"/>
    <property type="match status" value="1"/>
</dbReference>
<evidence type="ECO:0000256" key="1">
    <source>
        <dbReference type="ARBA" id="ARBA00001933"/>
    </source>
</evidence>
<dbReference type="GO" id="GO:0008483">
    <property type="term" value="F:transaminase activity"/>
    <property type="evidence" value="ECO:0007669"/>
    <property type="project" value="UniProtKB-KW"/>
</dbReference>
<sequence length="347" mass="39151">MKENPHGGDIYSGDYSFDFSVNVNPFGPPESVRRAVRTSADLLDHYPDTCCRELRAALSRKLSVRQDRLIFGNGAAELIYALVQAVRPKKALVTAPGFAEYEAALNAVDCEIQFYPLKPENGFLPQEDYLDRIAPETDLIFLCSPHNPSGTVLSRDFLLEAALRAERCGAVLAVDECFWQFVTEENRVTLLDAVEEHPSLFLLHAFTKTFAMPGLRLGYGVTANDGLLRDMERQTQAWNVSIPAQLAGTAALEETEYVKRTAGAVAAEREYLRREMRRLGLTVYLSQANFLLFQGPENLKERCREKKVLIRDCRNYRGLSAGWFRIAVKLHEENTVLIRTLEEILTN</sequence>
<dbReference type="Gene3D" id="3.40.640.10">
    <property type="entry name" value="Type I PLP-dependent aspartate aminotransferase-like (Major domain)"/>
    <property type="match status" value="1"/>
</dbReference>
<dbReference type="PANTHER" id="PTHR42885">
    <property type="entry name" value="HISTIDINOL-PHOSPHATE AMINOTRANSFERASE-RELATED"/>
    <property type="match status" value="1"/>
</dbReference>
<keyword evidence="4" id="KW-0808">Transferase</keyword>
<reference evidence="4" key="1">
    <citation type="journal article" date="2021" name="PeerJ">
        <title>Extensive microbial diversity within the chicken gut microbiome revealed by metagenomics and culture.</title>
        <authorList>
            <person name="Gilroy R."/>
            <person name="Ravi A."/>
            <person name="Getino M."/>
            <person name="Pursley I."/>
            <person name="Horton D.L."/>
            <person name="Alikhan N.F."/>
            <person name="Baker D."/>
            <person name="Gharbi K."/>
            <person name="Hall N."/>
            <person name="Watson M."/>
            <person name="Adriaenssens E.M."/>
            <person name="Foster-Nyarko E."/>
            <person name="Jarju S."/>
            <person name="Secka A."/>
            <person name="Antonio M."/>
            <person name="Oren A."/>
            <person name="Chaudhuri R.R."/>
            <person name="La Ragione R."/>
            <person name="Hildebrand F."/>
            <person name="Pallen M.J."/>
        </authorList>
    </citation>
    <scope>NUCLEOTIDE SEQUENCE</scope>
    <source>
        <strain evidence="4">CHK183-1962</strain>
    </source>
</reference>
<evidence type="ECO:0000313" key="4">
    <source>
        <dbReference type="EMBL" id="HIX76037.1"/>
    </source>
</evidence>
<comment type="caution">
    <text evidence="4">The sequence shown here is derived from an EMBL/GenBank/DDBJ whole genome shotgun (WGS) entry which is preliminary data.</text>
</comment>
<reference evidence="4" key="2">
    <citation type="submission" date="2021-04" db="EMBL/GenBank/DDBJ databases">
        <authorList>
            <person name="Gilroy R."/>
        </authorList>
    </citation>
    <scope>NUCLEOTIDE SEQUENCE</scope>
    <source>
        <strain evidence="4">CHK183-1962</strain>
    </source>
</reference>
<dbReference type="Pfam" id="PF00155">
    <property type="entry name" value="Aminotran_1_2"/>
    <property type="match status" value="1"/>
</dbReference>
<gene>
    <name evidence="4" type="ORF">H9734_00315</name>
</gene>
<dbReference type="EMBL" id="DXEK01000004">
    <property type="protein sequence ID" value="HIX76037.1"/>
    <property type="molecule type" value="Genomic_DNA"/>
</dbReference>
<feature type="domain" description="Aminotransferase class I/classII large" evidence="3">
    <location>
        <begin position="18"/>
        <end position="335"/>
    </location>
</feature>
<dbReference type="Proteomes" id="UP000886890">
    <property type="component" value="Unassembled WGS sequence"/>
</dbReference>
<dbReference type="GO" id="GO:0030170">
    <property type="term" value="F:pyridoxal phosphate binding"/>
    <property type="evidence" value="ECO:0007669"/>
    <property type="project" value="InterPro"/>
</dbReference>
<dbReference type="Gene3D" id="3.90.1150.10">
    <property type="entry name" value="Aspartate Aminotransferase, domain 1"/>
    <property type="match status" value="1"/>
</dbReference>
<name>A0A9D1XAW4_9FIRM</name>
<dbReference type="InterPro" id="IPR004839">
    <property type="entry name" value="Aminotransferase_I/II_large"/>
</dbReference>
<dbReference type="InterPro" id="IPR015421">
    <property type="entry name" value="PyrdxlP-dep_Trfase_major"/>
</dbReference>
<dbReference type="InterPro" id="IPR015424">
    <property type="entry name" value="PyrdxlP-dep_Trfase"/>
</dbReference>
<accession>A0A9D1XAW4</accession>
<organism evidence="4 5">
    <name type="scientific">Candidatus Fusicatenibacter merdavium</name>
    <dbReference type="NCBI Taxonomy" id="2838600"/>
    <lineage>
        <taxon>Bacteria</taxon>
        <taxon>Bacillati</taxon>
        <taxon>Bacillota</taxon>
        <taxon>Clostridia</taxon>
        <taxon>Lachnospirales</taxon>
        <taxon>Lachnospiraceae</taxon>
        <taxon>Fusicatenibacter</taxon>
    </lineage>
</organism>
<keyword evidence="2" id="KW-0663">Pyridoxal phosphate</keyword>
<dbReference type="AlphaFoldDB" id="A0A9D1XAW4"/>
<dbReference type="InterPro" id="IPR015422">
    <property type="entry name" value="PyrdxlP-dep_Trfase_small"/>
</dbReference>
<evidence type="ECO:0000256" key="2">
    <source>
        <dbReference type="ARBA" id="ARBA00022898"/>
    </source>
</evidence>
<dbReference type="SUPFAM" id="SSF53383">
    <property type="entry name" value="PLP-dependent transferases"/>
    <property type="match status" value="1"/>
</dbReference>
<dbReference type="PANTHER" id="PTHR42885:SF1">
    <property type="entry name" value="THREONINE-PHOSPHATE DECARBOXYLASE"/>
    <property type="match status" value="1"/>
</dbReference>
<protein>
    <submittedName>
        <fullName evidence="4">Aminotransferase class I/II-fold pyridoxal phosphate-dependent enzyme</fullName>
    </submittedName>
</protein>
<comment type="cofactor">
    <cofactor evidence="1">
        <name>pyridoxal 5'-phosphate</name>
        <dbReference type="ChEBI" id="CHEBI:597326"/>
    </cofactor>
</comment>